<dbReference type="Proteomes" id="UP001190466">
    <property type="component" value="Chromosome"/>
</dbReference>
<name>A0ABN9P4Q4_9MYCO</name>
<proteinExistence type="predicted"/>
<accession>A0ABN9P4Q4</accession>
<dbReference type="EMBL" id="OY726395">
    <property type="protein sequence ID" value="CAJ1587036.1"/>
    <property type="molecule type" value="Genomic_DNA"/>
</dbReference>
<organism evidence="1 2">
    <name type="scientific">[Mycobacterium] wendilense</name>
    <dbReference type="NCBI Taxonomy" id="3064284"/>
    <lineage>
        <taxon>Bacteria</taxon>
        <taxon>Bacillati</taxon>
        <taxon>Actinomycetota</taxon>
        <taxon>Actinomycetes</taxon>
        <taxon>Mycobacteriales</taxon>
        <taxon>Mycobacteriaceae</taxon>
        <taxon>Mycolicibacter</taxon>
    </lineage>
</organism>
<sequence>MNTVLYYSVNGAIYETNAYTAADIDRLIRNQGLQSLTSADRELDFWFSSSPQNCQRRINRNATELLLATTNFDVKTVPLLRGCVVVATHDGDGDLDGLSWQQLERVAERHRTLSQRERRALNRRILRSDRRHRDADLAQATFGRLLPALSRP</sequence>
<reference evidence="1 2" key="1">
    <citation type="submission" date="2023-08" db="EMBL/GenBank/DDBJ databases">
        <authorList>
            <person name="Folkvardsen B D."/>
            <person name="Norman A."/>
        </authorList>
    </citation>
    <scope>NUCLEOTIDE SEQUENCE [LARGE SCALE GENOMIC DNA]</scope>
    <source>
        <strain evidence="1 2">Mu0050</strain>
    </source>
</reference>
<gene>
    <name evidence="1" type="ORF">MU0050_004580</name>
</gene>
<protein>
    <submittedName>
        <fullName evidence="1">Uncharacterized protein</fullName>
    </submittedName>
</protein>
<evidence type="ECO:0000313" key="1">
    <source>
        <dbReference type="EMBL" id="CAJ1587036.1"/>
    </source>
</evidence>
<dbReference type="RefSeq" id="WP_316512867.1">
    <property type="nucleotide sequence ID" value="NZ_OY726395.1"/>
</dbReference>
<keyword evidence="2" id="KW-1185">Reference proteome</keyword>
<evidence type="ECO:0000313" key="2">
    <source>
        <dbReference type="Proteomes" id="UP001190466"/>
    </source>
</evidence>